<comment type="caution">
    <text evidence="3">The sequence shown here is derived from an EMBL/GenBank/DDBJ whole genome shotgun (WGS) entry which is preliminary data.</text>
</comment>
<dbReference type="Pfam" id="PF08075">
    <property type="entry name" value="NOPS"/>
    <property type="match status" value="1"/>
</dbReference>
<reference evidence="3 4" key="1">
    <citation type="submission" date="2019-08" db="EMBL/GenBank/DDBJ databases">
        <title>Whole genome of Aphis craccivora.</title>
        <authorList>
            <person name="Voronova N.V."/>
            <person name="Shulinski R.S."/>
            <person name="Bandarenka Y.V."/>
            <person name="Zhorov D.G."/>
            <person name="Warner D."/>
        </authorList>
    </citation>
    <scope>NUCLEOTIDE SEQUENCE [LARGE SCALE GENOMIC DNA]</scope>
    <source>
        <strain evidence="3">180601</strain>
        <tissue evidence="3">Whole Body</tissue>
    </source>
</reference>
<keyword evidence="4" id="KW-1185">Reference proteome</keyword>
<feature type="region of interest" description="Disordered" evidence="1">
    <location>
        <begin position="83"/>
        <end position="204"/>
    </location>
</feature>
<evidence type="ECO:0000256" key="1">
    <source>
        <dbReference type="SAM" id="MobiDB-lite"/>
    </source>
</evidence>
<dbReference type="OrthoDB" id="8196738at2759"/>
<dbReference type="Gene3D" id="6.10.250.1170">
    <property type="match status" value="1"/>
</dbReference>
<protein>
    <submittedName>
        <fullName evidence="3">Hrp65 protein-like isoform X3</fullName>
    </submittedName>
</protein>
<accession>A0A6G0ZDD0</accession>
<organism evidence="3 4">
    <name type="scientific">Aphis craccivora</name>
    <name type="common">Cowpea aphid</name>
    <dbReference type="NCBI Taxonomy" id="307492"/>
    <lineage>
        <taxon>Eukaryota</taxon>
        <taxon>Metazoa</taxon>
        <taxon>Ecdysozoa</taxon>
        <taxon>Arthropoda</taxon>
        <taxon>Hexapoda</taxon>
        <taxon>Insecta</taxon>
        <taxon>Pterygota</taxon>
        <taxon>Neoptera</taxon>
        <taxon>Paraneoptera</taxon>
        <taxon>Hemiptera</taxon>
        <taxon>Sternorrhyncha</taxon>
        <taxon>Aphidomorpha</taxon>
        <taxon>Aphidoidea</taxon>
        <taxon>Aphididae</taxon>
        <taxon>Aphidini</taxon>
        <taxon>Aphis</taxon>
        <taxon>Aphis</taxon>
    </lineage>
</organism>
<evidence type="ECO:0000259" key="2">
    <source>
        <dbReference type="Pfam" id="PF08075"/>
    </source>
</evidence>
<dbReference type="InterPro" id="IPR012975">
    <property type="entry name" value="NOPS"/>
</dbReference>
<feature type="compositionally biased region" description="Polar residues" evidence="1">
    <location>
        <begin position="155"/>
        <end position="164"/>
    </location>
</feature>
<feature type="non-terminal residue" evidence="3">
    <location>
        <position position="204"/>
    </location>
</feature>
<gene>
    <name evidence="3" type="ORF">FWK35_00017125</name>
</gene>
<proteinExistence type="predicted"/>
<feature type="compositionally biased region" description="Basic and acidic residues" evidence="1">
    <location>
        <begin position="186"/>
        <end position="204"/>
    </location>
</feature>
<feature type="compositionally biased region" description="Basic and acidic residues" evidence="1">
    <location>
        <begin position="83"/>
        <end position="127"/>
    </location>
</feature>
<feature type="domain" description="NOPS" evidence="2">
    <location>
        <begin position="2"/>
        <end position="28"/>
    </location>
</feature>
<sequence>MDFQKQRDVGPRFANPNSFEHEFGTRWKQLAELYKKKEEALRREMKLEEEKLEAQMEYARYEHETEMLREQLRQREMDRERQKMEWEMKERQAEDQRLREEDIFRRQSEDLSMRMHHQDEEMRRRQQDNSSFMQDHRGPGKPQFDGPPIPGGESQVANQESTPFVETFVRDNQGVLPPPGLFDAGPRGDRGGRWGQDRRNGQDL</sequence>
<name>A0A6G0ZDD0_APHCR</name>
<dbReference type="EMBL" id="VUJU01000682">
    <property type="protein sequence ID" value="KAF0768884.1"/>
    <property type="molecule type" value="Genomic_DNA"/>
</dbReference>
<evidence type="ECO:0000313" key="3">
    <source>
        <dbReference type="EMBL" id="KAF0768884.1"/>
    </source>
</evidence>
<dbReference type="Proteomes" id="UP000478052">
    <property type="component" value="Unassembled WGS sequence"/>
</dbReference>
<evidence type="ECO:0000313" key="4">
    <source>
        <dbReference type="Proteomes" id="UP000478052"/>
    </source>
</evidence>
<dbReference type="AlphaFoldDB" id="A0A6G0ZDD0"/>